<evidence type="ECO:0000313" key="3">
    <source>
        <dbReference type="Proteomes" id="UP000664521"/>
    </source>
</evidence>
<feature type="region of interest" description="Disordered" evidence="1">
    <location>
        <begin position="113"/>
        <end position="249"/>
    </location>
</feature>
<dbReference type="EMBL" id="CAJPDS010000117">
    <property type="protein sequence ID" value="CAF9938691.1"/>
    <property type="molecule type" value="Genomic_DNA"/>
</dbReference>
<dbReference type="AlphaFoldDB" id="A0A8H3J0Z4"/>
<organism evidence="2 3">
    <name type="scientific">Heterodermia speciosa</name>
    <dbReference type="NCBI Taxonomy" id="116794"/>
    <lineage>
        <taxon>Eukaryota</taxon>
        <taxon>Fungi</taxon>
        <taxon>Dikarya</taxon>
        <taxon>Ascomycota</taxon>
        <taxon>Pezizomycotina</taxon>
        <taxon>Lecanoromycetes</taxon>
        <taxon>OSLEUM clade</taxon>
        <taxon>Lecanoromycetidae</taxon>
        <taxon>Caliciales</taxon>
        <taxon>Physciaceae</taxon>
        <taxon>Heterodermia</taxon>
    </lineage>
</organism>
<accession>A0A8H3J0Z4</accession>
<feature type="compositionally biased region" description="Polar residues" evidence="1">
    <location>
        <begin position="187"/>
        <end position="206"/>
    </location>
</feature>
<keyword evidence="3" id="KW-1185">Reference proteome</keyword>
<reference evidence="2" key="1">
    <citation type="submission" date="2021-03" db="EMBL/GenBank/DDBJ databases">
        <authorList>
            <person name="Tagirdzhanova G."/>
        </authorList>
    </citation>
    <scope>NUCLEOTIDE SEQUENCE</scope>
</reference>
<comment type="caution">
    <text evidence="2">The sequence shown here is derived from an EMBL/GenBank/DDBJ whole genome shotgun (WGS) entry which is preliminary data.</text>
</comment>
<gene>
    <name evidence="2" type="ORF">HETSPECPRED_001162</name>
</gene>
<feature type="compositionally biased region" description="Low complexity" evidence="1">
    <location>
        <begin position="213"/>
        <end position="227"/>
    </location>
</feature>
<dbReference type="InterPro" id="IPR024368">
    <property type="entry name" value="Ecl1/2/3"/>
</dbReference>
<dbReference type="Proteomes" id="UP000664521">
    <property type="component" value="Unassembled WGS sequence"/>
</dbReference>
<feature type="compositionally biased region" description="Basic and acidic residues" evidence="1">
    <location>
        <begin position="145"/>
        <end position="170"/>
    </location>
</feature>
<dbReference type="Pfam" id="PF12855">
    <property type="entry name" value="Ecl1"/>
    <property type="match status" value="1"/>
</dbReference>
<dbReference type="OrthoDB" id="3599883at2759"/>
<sequence>MSSIHPVRTSPLAYHIKKTGVKAARSAPISKAVPKGGKVKPVKSEEELVDSFDDDDMGCSFLQFCAMCEKQIVIPNNSILYCSESCRRKDAQIHDNDPLLSLRSSLPTSPIYDGDDASGISTRTILPSKLPTPRPLPTRIPAVIHDGKADLDPTEWKPAEEGSVKEKPGGDGKASNWRPKLLHRPSSEAQSYLSQYHRSAPASTRRSGIPHRSTPSLSHTPTTTASSNNSMTGTPTEVSNEPLLSGTDKKFPKANLVKGVELVTPKISSTTDSIQLHNGTEGSMDNTLANKISYDKKWVDGKPSTAGNLKMLLGCEEFDGTSRAM</sequence>
<evidence type="ECO:0000256" key="1">
    <source>
        <dbReference type="SAM" id="MobiDB-lite"/>
    </source>
</evidence>
<evidence type="ECO:0000313" key="2">
    <source>
        <dbReference type="EMBL" id="CAF9938691.1"/>
    </source>
</evidence>
<name>A0A8H3J0Z4_9LECA</name>
<protein>
    <submittedName>
        <fullName evidence="2">Uncharacterized protein</fullName>
    </submittedName>
</protein>
<feature type="compositionally biased region" description="Polar residues" evidence="1">
    <location>
        <begin position="228"/>
        <end position="239"/>
    </location>
</feature>
<proteinExistence type="predicted"/>